<feature type="region of interest" description="Disordered" evidence="1">
    <location>
        <begin position="58"/>
        <end position="111"/>
    </location>
</feature>
<keyword evidence="3" id="KW-1185">Reference proteome</keyword>
<comment type="caution">
    <text evidence="2">The sequence shown here is derived from an EMBL/GenBank/DDBJ whole genome shotgun (WGS) entry which is preliminary data.</text>
</comment>
<evidence type="ECO:0000313" key="3">
    <source>
        <dbReference type="Proteomes" id="UP001519310"/>
    </source>
</evidence>
<name>A0ABS4KZF7_STRAV</name>
<accession>A0ABS4KZF7</accession>
<protein>
    <submittedName>
        <fullName evidence="2">Uncharacterized protein</fullName>
    </submittedName>
</protein>
<evidence type="ECO:0000313" key="2">
    <source>
        <dbReference type="EMBL" id="MBP2034761.1"/>
    </source>
</evidence>
<sequence length="149" mass="16607">MPSTTHWSAYDGRSRRPRAEAFRAVCACGWHGAAEYPVDRDAAGDRPRYAADVVRAETREDRCRQGTGTEPGVRALLTERPDSSPEHPRTRHAPYVTRPESPDTASARDPQLTLRWGADRSQQRASVPLFRVDLSPTNQPSVFVPSIRA</sequence>
<gene>
    <name evidence="2" type="ORF">J2Z77_000545</name>
</gene>
<organism evidence="2 3">
    <name type="scientific">Streptomyces avidinii</name>
    <dbReference type="NCBI Taxonomy" id="1895"/>
    <lineage>
        <taxon>Bacteria</taxon>
        <taxon>Bacillati</taxon>
        <taxon>Actinomycetota</taxon>
        <taxon>Actinomycetes</taxon>
        <taxon>Kitasatosporales</taxon>
        <taxon>Streptomycetaceae</taxon>
        <taxon>Streptomyces</taxon>
    </lineage>
</organism>
<dbReference type="Proteomes" id="UP001519310">
    <property type="component" value="Unassembled WGS sequence"/>
</dbReference>
<reference evidence="2 3" key="1">
    <citation type="submission" date="2021-03" db="EMBL/GenBank/DDBJ databases">
        <title>Genomic Encyclopedia of Type Strains, Phase IV (KMG-IV): sequencing the most valuable type-strain genomes for metagenomic binning, comparative biology and taxonomic classification.</title>
        <authorList>
            <person name="Goeker M."/>
        </authorList>
    </citation>
    <scope>NUCLEOTIDE SEQUENCE [LARGE SCALE GENOMIC DNA]</scope>
    <source>
        <strain evidence="2 3">DSM 40526</strain>
    </source>
</reference>
<evidence type="ECO:0000256" key="1">
    <source>
        <dbReference type="SAM" id="MobiDB-lite"/>
    </source>
</evidence>
<feature type="compositionally biased region" description="Basic and acidic residues" evidence="1">
    <location>
        <begin position="77"/>
        <end position="88"/>
    </location>
</feature>
<proteinExistence type="predicted"/>
<dbReference type="EMBL" id="JAGGLQ010000001">
    <property type="protein sequence ID" value="MBP2034761.1"/>
    <property type="molecule type" value="Genomic_DNA"/>
</dbReference>